<proteinExistence type="predicted"/>
<comment type="caution">
    <text evidence="1">The sequence shown here is derived from an EMBL/GenBank/DDBJ whole genome shotgun (WGS) entry which is preliminary data.</text>
</comment>
<reference evidence="1 2" key="1">
    <citation type="submission" date="2024-09" db="EMBL/GenBank/DDBJ databases">
        <authorList>
            <person name="Sun Q."/>
            <person name="Mori K."/>
        </authorList>
    </citation>
    <scope>NUCLEOTIDE SEQUENCE [LARGE SCALE GENOMIC DNA]</scope>
    <source>
        <strain evidence="1 2">CGMCC 1.15906</strain>
    </source>
</reference>
<accession>A0ABV6QY88</accession>
<gene>
    <name evidence="1" type="ORF">ACFFGN_31070</name>
</gene>
<name>A0ABV6QY88_9ACTN</name>
<sequence>MSELTPEQRVVRARMASHVSWANTPDRSARTAPARNALWNKFLAECDGDEVRTQHRWRAHFLQLAMKSAASRKARAA</sequence>
<protein>
    <recommendedName>
        <fullName evidence="3">Integrase</fullName>
    </recommendedName>
</protein>
<dbReference type="RefSeq" id="WP_380055029.1">
    <property type="nucleotide sequence ID" value="NZ_JBHLTC010000039.1"/>
</dbReference>
<evidence type="ECO:0008006" key="3">
    <source>
        <dbReference type="Google" id="ProtNLM"/>
    </source>
</evidence>
<keyword evidence="2" id="KW-1185">Reference proteome</keyword>
<evidence type="ECO:0000313" key="1">
    <source>
        <dbReference type="EMBL" id="MFC0628552.1"/>
    </source>
</evidence>
<dbReference type="Proteomes" id="UP001589890">
    <property type="component" value="Unassembled WGS sequence"/>
</dbReference>
<organism evidence="1 2">
    <name type="scientific">Kribbella deserti</name>
    <dbReference type="NCBI Taxonomy" id="1926257"/>
    <lineage>
        <taxon>Bacteria</taxon>
        <taxon>Bacillati</taxon>
        <taxon>Actinomycetota</taxon>
        <taxon>Actinomycetes</taxon>
        <taxon>Propionibacteriales</taxon>
        <taxon>Kribbellaceae</taxon>
        <taxon>Kribbella</taxon>
    </lineage>
</organism>
<dbReference type="EMBL" id="JBHLTC010000039">
    <property type="protein sequence ID" value="MFC0628552.1"/>
    <property type="molecule type" value="Genomic_DNA"/>
</dbReference>
<evidence type="ECO:0000313" key="2">
    <source>
        <dbReference type="Proteomes" id="UP001589890"/>
    </source>
</evidence>